<protein>
    <recommendedName>
        <fullName evidence="1">Metal-dependent carboxypeptidase</fullName>
        <ecNumber evidence="1">3.4.17.19</ecNumber>
    </recommendedName>
</protein>
<comment type="similarity">
    <text evidence="1">Belongs to the peptidase M32 family.</text>
</comment>
<comment type="catalytic activity">
    <reaction evidence="1">
        <text>Release of a C-terminal amino acid with broad specificity, except for -Pro.</text>
        <dbReference type="EC" id="3.4.17.19"/>
    </reaction>
</comment>
<keyword evidence="1" id="KW-0482">Metalloprotease</keyword>
<evidence type="ECO:0000256" key="1">
    <source>
        <dbReference type="PIRNR" id="PIRNR006615"/>
    </source>
</evidence>
<proteinExistence type="inferred from homology"/>
<evidence type="ECO:0000313" key="2">
    <source>
        <dbReference type="EMBL" id="MDS0297668.1"/>
    </source>
</evidence>
<dbReference type="PROSITE" id="PS52034">
    <property type="entry name" value="PEPTIDASE_M32"/>
    <property type="match status" value="1"/>
</dbReference>
<name>A0ABU2GC22_9EURY</name>
<gene>
    <name evidence="2" type="ORF">NDI76_02800</name>
</gene>
<dbReference type="PANTHER" id="PTHR34217">
    <property type="entry name" value="METAL-DEPENDENT CARBOXYPEPTIDASE"/>
    <property type="match status" value="1"/>
</dbReference>
<dbReference type="EMBL" id="JAMQOP010000001">
    <property type="protein sequence ID" value="MDS0297668.1"/>
    <property type="molecule type" value="Genomic_DNA"/>
</dbReference>
<keyword evidence="3" id="KW-1185">Reference proteome</keyword>
<dbReference type="PIRSF" id="PIRSF006615">
    <property type="entry name" value="Zn_crbxpep_Taq"/>
    <property type="match status" value="1"/>
</dbReference>
<keyword evidence="1" id="KW-0378">Hydrolase</keyword>
<dbReference type="Proteomes" id="UP001257060">
    <property type="component" value="Unassembled WGS sequence"/>
</dbReference>
<reference evidence="2 3" key="1">
    <citation type="submission" date="2022-06" db="EMBL/GenBank/DDBJ databases">
        <title>Halogeometricum sp. a new haloarchaeum isolate from saline soil.</title>
        <authorList>
            <person name="Strakova D."/>
            <person name="Galisteo C."/>
            <person name="Sanchez-Porro C."/>
            <person name="Ventosa A."/>
        </authorList>
    </citation>
    <scope>NUCLEOTIDE SEQUENCE [LARGE SCALE GENOMIC DNA]</scope>
    <source>
        <strain evidence="2 3">S1BR25-6</strain>
    </source>
</reference>
<dbReference type="SUPFAM" id="SSF55486">
    <property type="entry name" value="Metalloproteases ('zincins'), catalytic domain"/>
    <property type="match status" value="1"/>
</dbReference>
<dbReference type="Pfam" id="PF02074">
    <property type="entry name" value="Peptidase_M32"/>
    <property type="match status" value="1"/>
</dbReference>
<dbReference type="Gene3D" id="1.10.1370.30">
    <property type="match status" value="1"/>
</dbReference>
<dbReference type="PANTHER" id="PTHR34217:SF1">
    <property type="entry name" value="CARBOXYPEPTIDASE 1"/>
    <property type="match status" value="1"/>
</dbReference>
<dbReference type="RefSeq" id="WP_310922494.1">
    <property type="nucleotide sequence ID" value="NZ_JAMQOP010000001.1"/>
</dbReference>
<keyword evidence="1" id="KW-0479">Metal-binding</keyword>
<keyword evidence="1 2" id="KW-0121">Carboxypeptidase</keyword>
<dbReference type="InterPro" id="IPR001333">
    <property type="entry name" value="Peptidase_M32_Taq"/>
</dbReference>
<dbReference type="GO" id="GO:0004180">
    <property type="term" value="F:carboxypeptidase activity"/>
    <property type="evidence" value="ECO:0007669"/>
    <property type="project" value="UniProtKB-KW"/>
</dbReference>
<accession>A0ABU2GC22</accession>
<evidence type="ECO:0000313" key="3">
    <source>
        <dbReference type="Proteomes" id="UP001257060"/>
    </source>
</evidence>
<dbReference type="CDD" id="cd06460">
    <property type="entry name" value="M32_Taq"/>
    <property type="match status" value="1"/>
</dbReference>
<sequence>MSSTDTAGGDGAYDALLDYYRRVSNLRQADGILMWDQQTTMPAGGTPARAEQRSTLSSLEHELLADDELGRLLDRAAEAATGDAERAAVREIRRQHERAVRVPDDVVADIARVESSAHETWVDAKAEDDFDALAPTLERIVDLYRERAEHLDASKHPFEAIYGDSEPFLPLSTVEEIFEDLKATLVPLVEEIRAAEELPTPFDGTYDEASQTALSEDVLDRLGYDWTRGRLDTAAHPFTFGNQFDCRVTTRFDESDPLAGLTSTVHEFGHATYNLGLPDEHYATPLGESGSHGVHESQSRFFENHVGRSKPFWEGFVGTVNDRLGSDATAESAYAAVNRVKPDTLVRVEADELTYHLHILVRFETEKALLGGDIEVSEVPAVWNDKMKEYLGVRPETDSEGCLQDIHWTAGYLAAFQNYTVGSVLAAQLDAAMREDVDDVDGLIRAGEFGPIHEWLGANVHRHGRRYPTDELVVEATGEPLSADTFCAYATEKFESLYGL</sequence>
<dbReference type="EC" id="3.4.17.19" evidence="1"/>
<comment type="caution">
    <text evidence="2">The sequence shown here is derived from an EMBL/GenBank/DDBJ whole genome shotgun (WGS) entry which is preliminary data.</text>
</comment>
<comment type="function">
    <text evidence="1">Broad specificity carboxypetidase that releases amino acids sequentially from the C-terminus, including neutral, aromatic, polar and basic residues.</text>
</comment>
<organism evidence="2 3">
    <name type="scientific">Halogeometricum salsisoli</name>
    <dbReference type="NCBI Taxonomy" id="2950536"/>
    <lineage>
        <taxon>Archaea</taxon>
        <taxon>Methanobacteriati</taxon>
        <taxon>Methanobacteriota</taxon>
        <taxon>Stenosarchaea group</taxon>
        <taxon>Halobacteria</taxon>
        <taxon>Halobacteriales</taxon>
        <taxon>Haloferacaceae</taxon>
        <taxon>Halogeometricum</taxon>
    </lineage>
</organism>
<keyword evidence="1" id="KW-0645">Protease</keyword>